<dbReference type="AlphaFoldDB" id="A0A852YA26"/>
<feature type="domain" description="Glycosyltransferase subfamily 4-like N-terminal" evidence="6">
    <location>
        <begin position="40"/>
        <end position="221"/>
    </location>
</feature>
<dbReference type="Pfam" id="PF00534">
    <property type="entry name" value="Glycos_transf_1"/>
    <property type="match status" value="1"/>
</dbReference>
<dbReference type="PANTHER" id="PTHR45947">
    <property type="entry name" value="SULFOQUINOVOSYL TRANSFERASE SQD2"/>
    <property type="match status" value="1"/>
</dbReference>
<evidence type="ECO:0000313" key="8">
    <source>
        <dbReference type="Proteomes" id="UP000553888"/>
    </source>
</evidence>
<dbReference type="EMBL" id="JACBZY010000001">
    <property type="protein sequence ID" value="NYG99816.1"/>
    <property type="molecule type" value="Genomic_DNA"/>
</dbReference>
<dbReference type="SUPFAM" id="SSF53756">
    <property type="entry name" value="UDP-Glycosyltransferase/glycogen phosphorylase"/>
    <property type="match status" value="1"/>
</dbReference>
<evidence type="ECO:0000259" key="5">
    <source>
        <dbReference type="Pfam" id="PF00534"/>
    </source>
</evidence>
<dbReference type="GO" id="GO:1901137">
    <property type="term" value="P:carbohydrate derivative biosynthetic process"/>
    <property type="evidence" value="ECO:0007669"/>
    <property type="project" value="UniProtKB-ARBA"/>
</dbReference>
<proteinExistence type="predicted"/>
<sequence length="419" mass="46090">MTDGTTAHSDENPADGSSAASAARRPLRILIGADTFPPDINGSATFARQLAAGLAGRGHDVEVVAPSPDNRWGVRREEHGGVTLRVHRLLSWRWLPHPWLRFALPWRIKANARRIIAQFHPDVVHFQSHIVVGQGLAPAAKERGIRLVGTNHTMPENITQHVQILPPPALRWLVKQQWASAAKWFGMADAVTAPTQRSADYFDKNTGLKNTIAISNGISLEKYTADLGPRDENLIVFLGRLDDEKNIDELVRAAARLDPALEAKVVIMGHGDQKTKLEHLIQELGLQDRVRLAGKVSYDELRQTLTRAKVFAMPSVAELQSITTLEAMASGQPIVAANAMALPHLVEEGVNGYLFEPGDIDGFAQRLTDVLTAPEEKLRAMREASLRLVAVHDVEHTLDIFEALYRGEPLPPAPEPRTA</sequence>
<name>A0A852YA26_9MICO</name>
<evidence type="ECO:0000256" key="2">
    <source>
        <dbReference type="ARBA" id="ARBA00022676"/>
    </source>
</evidence>
<dbReference type="InterPro" id="IPR050194">
    <property type="entry name" value="Glycosyltransferase_grp1"/>
</dbReference>
<evidence type="ECO:0000256" key="1">
    <source>
        <dbReference type="ARBA" id="ARBA00021292"/>
    </source>
</evidence>
<comment type="caution">
    <text evidence="7">The sequence shown here is derived from an EMBL/GenBank/DDBJ whole genome shotgun (WGS) entry which is preliminary data.</text>
</comment>
<organism evidence="7 8">
    <name type="scientific">Schumannella luteola</name>
    <dbReference type="NCBI Taxonomy" id="472059"/>
    <lineage>
        <taxon>Bacteria</taxon>
        <taxon>Bacillati</taxon>
        <taxon>Actinomycetota</taxon>
        <taxon>Actinomycetes</taxon>
        <taxon>Micrococcales</taxon>
        <taxon>Microbacteriaceae</taxon>
        <taxon>Schumannella</taxon>
    </lineage>
</organism>
<feature type="domain" description="Glycosyl transferase family 1" evidence="5">
    <location>
        <begin position="230"/>
        <end position="384"/>
    </location>
</feature>
<evidence type="ECO:0000259" key="6">
    <source>
        <dbReference type="Pfam" id="PF13439"/>
    </source>
</evidence>
<dbReference type="InterPro" id="IPR028098">
    <property type="entry name" value="Glyco_trans_4-like_N"/>
</dbReference>
<dbReference type="InterPro" id="IPR001296">
    <property type="entry name" value="Glyco_trans_1"/>
</dbReference>
<accession>A0A852YA26</accession>
<keyword evidence="3 7" id="KW-0808">Transferase</keyword>
<keyword evidence="2" id="KW-0328">Glycosyltransferase</keyword>
<keyword evidence="8" id="KW-1185">Reference proteome</keyword>
<protein>
    <recommendedName>
        <fullName evidence="1">D-inositol 3-phosphate glycosyltransferase</fullName>
    </recommendedName>
</protein>
<evidence type="ECO:0000256" key="4">
    <source>
        <dbReference type="SAM" id="MobiDB-lite"/>
    </source>
</evidence>
<evidence type="ECO:0000313" key="7">
    <source>
        <dbReference type="EMBL" id="NYG99816.1"/>
    </source>
</evidence>
<reference evidence="7 8" key="1">
    <citation type="submission" date="2020-07" db="EMBL/GenBank/DDBJ databases">
        <title>Sequencing the genomes of 1000 actinobacteria strains.</title>
        <authorList>
            <person name="Klenk H.-P."/>
        </authorList>
    </citation>
    <scope>NUCLEOTIDE SEQUENCE [LARGE SCALE GENOMIC DNA]</scope>
    <source>
        <strain evidence="7 8">DSM 23141</strain>
    </source>
</reference>
<dbReference type="GO" id="GO:0016758">
    <property type="term" value="F:hexosyltransferase activity"/>
    <property type="evidence" value="ECO:0007669"/>
    <property type="project" value="TreeGrafter"/>
</dbReference>
<feature type="region of interest" description="Disordered" evidence="4">
    <location>
        <begin position="1"/>
        <end position="21"/>
    </location>
</feature>
<dbReference type="RefSeq" id="WP_343046693.1">
    <property type="nucleotide sequence ID" value="NZ_JACBZY010000001.1"/>
</dbReference>
<gene>
    <name evidence="7" type="ORF">BJ979_002442</name>
</gene>
<dbReference type="PANTHER" id="PTHR45947:SF3">
    <property type="entry name" value="SULFOQUINOVOSYL TRANSFERASE SQD2"/>
    <property type="match status" value="1"/>
</dbReference>
<dbReference type="Pfam" id="PF13439">
    <property type="entry name" value="Glyco_transf_4"/>
    <property type="match status" value="1"/>
</dbReference>
<dbReference type="Gene3D" id="3.40.50.2000">
    <property type="entry name" value="Glycogen Phosphorylase B"/>
    <property type="match status" value="2"/>
</dbReference>
<evidence type="ECO:0000256" key="3">
    <source>
        <dbReference type="ARBA" id="ARBA00022679"/>
    </source>
</evidence>
<dbReference type="Proteomes" id="UP000553888">
    <property type="component" value="Unassembled WGS sequence"/>
</dbReference>